<feature type="region of interest" description="Disordered" evidence="1">
    <location>
        <begin position="1"/>
        <end position="30"/>
    </location>
</feature>
<reference evidence="3" key="1">
    <citation type="journal article" date="2024" name="Algal Res.">
        <title>Biochemical, toxicological and genomic investigation of a high-biomass producing Limnothrix strain isolated from Italian shallow drinking water reservoir.</title>
        <authorList>
            <person name="Simonazzi M."/>
            <person name="Shishido T.K."/>
            <person name="Delbaje E."/>
            <person name="Wahlsten M."/>
            <person name="Fewer D.P."/>
            <person name="Sivonen K."/>
            <person name="Pezzolesi L."/>
            <person name="Pistocchi R."/>
        </authorList>
    </citation>
    <scope>NUCLEOTIDE SEQUENCE [LARGE SCALE GENOMIC DNA]</scope>
    <source>
        <strain evidence="3">LRLZ20PSL1</strain>
    </source>
</reference>
<dbReference type="Proteomes" id="UP001604335">
    <property type="component" value="Unassembled WGS sequence"/>
</dbReference>
<dbReference type="EMBL" id="JAZAQF010000016">
    <property type="protein sequence ID" value="MFG3816636.1"/>
    <property type="molecule type" value="Genomic_DNA"/>
</dbReference>
<proteinExistence type="predicted"/>
<feature type="compositionally biased region" description="Basic and acidic residues" evidence="1">
    <location>
        <begin position="19"/>
        <end position="28"/>
    </location>
</feature>
<protein>
    <submittedName>
        <fullName evidence="2">Uncharacterized protein</fullName>
    </submittedName>
</protein>
<name>A0ABW7C6F0_9CYAN</name>
<keyword evidence="3" id="KW-1185">Reference proteome</keyword>
<comment type="caution">
    <text evidence="2">The sequence shown here is derived from an EMBL/GenBank/DDBJ whole genome shotgun (WGS) entry which is preliminary data.</text>
</comment>
<evidence type="ECO:0000313" key="2">
    <source>
        <dbReference type="EMBL" id="MFG3816636.1"/>
    </source>
</evidence>
<sequence length="83" mass="8754">MLSQLAAVNANSSQGITHPELRGPDRGTGRFSPLGITTSGCQGTIGQRIGQGARGLADAGDEPIGKCQAWKRQTNPIVLWLRI</sequence>
<gene>
    <name evidence="2" type="ORF">VPK24_03225</name>
</gene>
<evidence type="ECO:0000256" key="1">
    <source>
        <dbReference type="SAM" id="MobiDB-lite"/>
    </source>
</evidence>
<evidence type="ECO:0000313" key="3">
    <source>
        <dbReference type="Proteomes" id="UP001604335"/>
    </source>
</evidence>
<accession>A0ABW7C6F0</accession>
<organism evidence="2 3">
    <name type="scientific">Limnothrix redekei LRLZ20PSL1</name>
    <dbReference type="NCBI Taxonomy" id="3112953"/>
    <lineage>
        <taxon>Bacteria</taxon>
        <taxon>Bacillati</taxon>
        <taxon>Cyanobacteriota</taxon>
        <taxon>Cyanophyceae</taxon>
        <taxon>Pseudanabaenales</taxon>
        <taxon>Pseudanabaenaceae</taxon>
        <taxon>Limnothrix</taxon>
    </lineage>
</organism>